<keyword evidence="1" id="KW-1133">Transmembrane helix</keyword>
<reference evidence="2 3" key="1">
    <citation type="submission" date="2024-04" db="EMBL/GenBank/DDBJ databases">
        <title>Polymorphospora sp. isolated from Baiyangdian Lake in Xiong'an New Area.</title>
        <authorList>
            <person name="Zhang X."/>
            <person name="Liu J."/>
        </authorList>
    </citation>
    <scope>NUCLEOTIDE SEQUENCE [LARGE SCALE GENOMIC DNA]</scope>
    <source>
        <strain evidence="2 3">2-325</strain>
    </source>
</reference>
<feature type="transmembrane region" description="Helical" evidence="1">
    <location>
        <begin position="92"/>
        <end position="114"/>
    </location>
</feature>
<dbReference type="Pfam" id="PF06772">
    <property type="entry name" value="LtrA"/>
    <property type="match status" value="1"/>
</dbReference>
<dbReference type="Proteomes" id="UP001582793">
    <property type="component" value="Unassembled WGS sequence"/>
</dbReference>
<comment type="caution">
    <text evidence="2">The sequence shown here is derived from an EMBL/GenBank/DDBJ whole genome shotgun (WGS) entry which is preliminary data.</text>
</comment>
<accession>A0ABV5CWY5</accession>
<name>A0ABV5CWY5_9ACTN</name>
<evidence type="ECO:0000256" key="1">
    <source>
        <dbReference type="SAM" id="Phobius"/>
    </source>
</evidence>
<protein>
    <submittedName>
        <fullName evidence="2">Low temperature requirement protein A</fullName>
    </submittedName>
</protein>
<dbReference type="PANTHER" id="PTHR36840">
    <property type="entry name" value="BLL5714 PROTEIN"/>
    <property type="match status" value="1"/>
</dbReference>
<organism evidence="2 3">
    <name type="scientific">Polymorphospora lycopeni</name>
    <dbReference type="NCBI Taxonomy" id="3140240"/>
    <lineage>
        <taxon>Bacteria</taxon>
        <taxon>Bacillati</taxon>
        <taxon>Actinomycetota</taxon>
        <taxon>Actinomycetes</taxon>
        <taxon>Micromonosporales</taxon>
        <taxon>Micromonosporaceae</taxon>
        <taxon>Polymorphospora</taxon>
    </lineage>
</organism>
<proteinExistence type="predicted"/>
<keyword evidence="1" id="KW-0812">Transmembrane</keyword>
<keyword evidence="1" id="KW-0472">Membrane</keyword>
<dbReference type="InterPro" id="IPR010640">
    <property type="entry name" value="Low_temperature_requirement_A"/>
</dbReference>
<sequence>MLALLWWCWTGFVALGNAVRADHGILPLIGFATMAAVFVLALSMPQAFVDRPGDLSGPVVFAACYLVVRALTVGSLWYVFSATDQPRRRLWLLTLPAVVAAGLIGLAAFTPLWLDDGQLAARVRLGLWLTALVVEYGAGILLPYTAWSVVSAGHFAERHGLIVLIALGESVLGLGLGPGRFADLTLNVPVIIAGVLGIGLISALWWLHFDTLALAIEQAMHGTRDRVRIPLARDVYTYLHLAIIIGIMFTALGLKVVLEVVAAPGDHRSSGAVTTLYGGVVLFLLAGVAATLRTFHRVRRSTLVAVALIAGLAVVAVRMPVLVALGLLVAACLALALVQRLTGVTERNRIRELALHEEEASEAEISRWRGGHL</sequence>
<evidence type="ECO:0000313" key="2">
    <source>
        <dbReference type="EMBL" id="MFB6396518.1"/>
    </source>
</evidence>
<feature type="transmembrane region" description="Helical" evidence="1">
    <location>
        <begin position="184"/>
        <end position="207"/>
    </location>
</feature>
<feature type="transmembrane region" description="Helical" evidence="1">
    <location>
        <begin position="304"/>
        <end position="337"/>
    </location>
</feature>
<evidence type="ECO:0000313" key="3">
    <source>
        <dbReference type="Proteomes" id="UP001582793"/>
    </source>
</evidence>
<feature type="transmembrane region" description="Helical" evidence="1">
    <location>
        <begin position="126"/>
        <end position="147"/>
    </location>
</feature>
<dbReference type="PANTHER" id="PTHR36840:SF1">
    <property type="entry name" value="BLL5714 PROTEIN"/>
    <property type="match status" value="1"/>
</dbReference>
<feature type="transmembrane region" description="Helical" evidence="1">
    <location>
        <begin position="60"/>
        <end position="80"/>
    </location>
</feature>
<feature type="transmembrane region" description="Helical" evidence="1">
    <location>
        <begin position="28"/>
        <end position="48"/>
    </location>
</feature>
<feature type="transmembrane region" description="Helical" evidence="1">
    <location>
        <begin position="159"/>
        <end position="177"/>
    </location>
</feature>
<gene>
    <name evidence="2" type="ORF">AAFH96_25955</name>
</gene>
<feature type="transmembrane region" description="Helical" evidence="1">
    <location>
        <begin position="270"/>
        <end position="292"/>
    </location>
</feature>
<keyword evidence="3" id="KW-1185">Reference proteome</keyword>
<feature type="transmembrane region" description="Helical" evidence="1">
    <location>
        <begin position="235"/>
        <end position="258"/>
    </location>
</feature>
<dbReference type="EMBL" id="JBCGDC010000095">
    <property type="protein sequence ID" value="MFB6396518.1"/>
    <property type="molecule type" value="Genomic_DNA"/>
</dbReference>